<dbReference type="AlphaFoldDB" id="A0A4Y7RAJ2"/>
<reference evidence="1 2" key="1">
    <citation type="journal article" date="2018" name="Environ. Microbiol.">
        <title>Novel energy conservation strategies and behaviour of Pelotomaculum schinkii driving syntrophic propionate catabolism.</title>
        <authorList>
            <person name="Hidalgo-Ahumada C.A.P."/>
            <person name="Nobu M.K."/>
            <person name="Narihiro T."/>
            <person name="Tamaki H."/>
            <person name="Liu W.T."/>
            <person name="Kamagata Y."/>
            <person name="Stams A.J.M."/>
            <person name="Imachi H."/>
            <person name="Sousa D.Z."/>
        </authorList>
    </citation>
    <scope>NUCLEOTIDE SEQUENCE [LARGE SCALE GENOMIC DNA]</scope>
    <source>
        <strain evidence="1 2">HH</strain>
    </source>
</reference>
<dbReference type="Gene3D" id="1.25.10.90">
    <property type="match status" value="1"/>
</dbReference>
<dbReference type="SUPFAM" id="SSF48371">
    <property type="entry name" value="ARM repeat"/>
    <property type="match status" value="1"/>
</dbReference>
<dbReference type="CDD" id="cd06561">
    <property type="entry name" value="AlkD_like"/>
    <property type="match status" value="1"/>
</dbReference>
<comment type="caution">
    <text evidence="1">The sequence shown here is derived from an EMBL/GenBank/DDBJ whole genome shotgun (WGS) entry which is preliminary data.</text>
</comment>
<proteinExistence type="predicted"/>
<accession>A0A4Y7RAJ2</accession>
<evidence type="ECO:0000313" key="1">
    <source>
        <dbReference type="EMBL" id="TEB05680.1"/>
    </source>
</evidence>
<keyword evidence="2" id="KW-1185">Reference proteome</keyword>
<dbReference type="InterPro" id="IPR016024">
    <property type="entry name" value="ARM-type_fold"/>
</dbReference>
<evidence type="ECO:0000313" key="2">
    <source>
        <dbReference type="Proteomes" id="UP000298324"/>
    </source>
</evidence>
<protein>
    <submittedName>
        <fullName evidence="1">DNA alkylation repair enzyme</fullName>
    </submittedName>
</protein>
<dbReference type="EMBL" id="QFGA01000002">
    <property type="protein sequence ID" value="TEB05680.1"/>
    <property type="molecule type" value="Genomic_DNA"/>
</dbReference>
<name>A0A4Y7RAJ2_9FIRM</name>
<dbReference type="PANTHER" id="PTHR34070:SF1">
    <property type="entry name" value="DNA ALKYLATION REPAIR PROTEIN"/>
    <property type="match status" value="1"/>
</dbReference>
<dbReference type="RefSeq" id="WP_190258438.1">
    <property type="nucleotide sequence ID" value="NZ_QFGA01000002.1"/>
</dbReference>
<sequence length="237" mass="28021">MKSIQAVKDELGKYKNAEKAEFLPRYFKAAPGGYGEGDQFIGVTVPLQRKVARKYYREVSLDDIEILLKESVHEYRLTALFLLVLKYEKAKDEEEQRAIVDLYLNNIPYINNWDLVDSSADKILGPYFLEREKDLLYAFARSDHLWKQRIAIITTFYFIRNGQYNDTFNIARILLQHKHDLIHKAVGWMLRETGNRDLAAELSFLKEHYREMPRTMLRYAIEKFDEGLRQQFLKGEV</sequence>
<gene>
    <name evidence="1" type="ORF">Psch_02721</name>
</gene>
<dbReference type="Pfam" id="PF08713">
    <property type="entry name" value="DNA_alkylation"/>
    <property type="match status" value="1"/>
</dbReference>
<organism evidence="1 2">
    <name type="scientific">Pelotomaculum schinkii</name>
    <dbReference type="NCBI Taxonomy" id="78350"/>
    <lineage>
        <taxon>Bacteria</taxon>
        <taxon>Bacillati</taxon>
        <taxon>Bacillota</taxon>
        <taxon>Clostridia</taxon>
        <taxon>Eubacteriales</taxon>
        <taxon>Desulfotomaculaceae</taxon>
        <taxon>Pelotomaculum</taxon>
    </lineage>
</organism>
<dbReference type="Proteomes" id="UP000298324">
    <property type="component" value="Unassembled WGS sequence"/>
</dbReference>
<dbReference type="PANTHER" id="PTHR34070">
    <property type="entry name" value="ARMADILLO-TYPE FOLD"/>
    <property type="match status" value="1"/>
</dbReference>
<dbReference type="InterPro" id="IPR014825">
    <property type="entry name" value="DNA_alkylation"/>
</dbReference>